<dbReference type="AlphaFoldDB" id="A0A8J2VMZ4"/>
<dbReference type="InterPro" id="IPR029045">
    <property type="entry name" value="ClpP/crotonase-like_dom_sf"/>
</dbReference>
<gene>
    <name evidence="1" type="primary">echA8</name>
    <name evidence="1" type="ORF">GCM10007276_06130</name>
</gene>
<evidence type="ECO:0000313" key="1">
    <source>
        <dbReference type="EMBL" id="GGE31738.1"/>
    </source>
</evidence>
<evidence type="ECO:0000313" key="2">
    <source>
        <dbReference type="Proteomes" id="UP000602745"/>
    </source>
</evidence>
<dbReference type="EMBL" id="BMCP01000001">
    <property type="protein sequence ID" value="GGE31738.1"/>
    <property type="molecule type" value="Genomic_DNA"/>
</dbReference>
<dbReference type="GO" id="GO:0006635">
    <property type="term" value="P:fatty acid beta-oxidation"/>
    <property type="evidence" value="ECO:0007669"/>
    <property type="project" value="TreeGrafter"/>
</dbReference>
<name>A0A8J2VMZ4_9RHOB</name>
<comment type="caution">
    <text evidence="1">The sequence shown here is derived from an EMBL/GenBank/DDBJ whole genome shotgun (WGS) entry which is preliminary data.</text>
</comment>
<accession>A0A8J2VMZ4</accession>
<dbReference type="GO" id="GO:0003824">
    <property type="term" value="F:catalytic activity"/>
    <property type="evidence" value="ECO:0007669"/>
    <property type="project" value="UniProtKB-ARBA"/>
</dbReference>
<dbReference type="InterPro" id="IPR001753">
    <property type="entry name" value="Enoyl-CoA_hydra/iso"/>
</dbReference>
<proteinExistence type="predicted"/>
<protein>
    <submittedName>
        <fullName evidence="1">Putative enoyl-CoA hydratase echA8</fullName>
    </submittedName>
</protein>
<dbReference type="RefSeq" id="WP_188408222.1">
    <property type="nucleotide sequence ID" value="NZ_BMCP01000001.1"/>
</dbReference>
<dbReference type="CDD" id="cd06558">
    <property type="entry name" value="crotonase-like"/>
    <property type="match status" value="1"/>
</dbReference>
<dbReference type="Proteomes" id="UP000602745">
    <property type="component" value="Unassembled WGS sequence"/>
</dbReference>
<dbReference type="SUPFAM" id="SSF52096">
    <property type="entry name" value="ClpP/crotonase"/>
    <property type="match status" value="1"/>
</dbReference>
<dbReference type="PANTHER" id="PTHR11941:SF54">
    <property type="entry name" value="ENOYL-COA HYDRATASE, MITOCHONDRIAL"/>
    <property type="match status" value="1"/>
</dbReference>
<dbReference type="PANTHER" id="PTHR11941">
    <property type="entry name" value="ENOYL-COA HYDRATASE-RELATED"/>
    <property type="match status" value="1"/>
</dbReference>
<dbReference type="Gene3D" id="3.90.226.10">
    <property type="entry name" value="2-enoyl-CoA Hydratase, Chain A, domain 1"/>
    <property type="match status" value="1"/>
</dbReference>
<keyword evidence="2" id="KW-1185">Reference proteome</keyword>
<reference evidence="1" key="2">
    <citation type="submission" date="2020-09" db="EMBL/GenBank/DDBJ databases">
        <authorList>
            <person name="Sun Q."/>
            <person name="Sedlacek I."/>
        </authorList>
    </citation>
    <scope>NUCLEOTIDE SEQUENCE</scope>
    <source>
        <strain evidence="1">CCM 7684</strain>
    </source>
</reference>
<organism evidence="1 2">
    <name type="scientific">Agaricicola taiwanensis</name>
    <dbReference type="NCBI Taxonomy" id="591372"/>
    <lineage>
        <taxon>Bacteria</taxon>
        <taxon>Pseudomonadati</taxon>
        <taxon>Pseudomonadota</taxon>
        <taxon>Alphaproteobacteria</taxon>
        <taxon>Rhodobacterales</taxon>
        <taxon>Paracoccaceae</taxon>
        <taxon>Agaricicola</taxon>
    </lineage>
</organism>
<sequence length="247" mass="25699">MLDITIANRVATLTINRPQRRNALAAELVAKLTRAFADLDNDPNVGAVVLAGAAPSFCAGSDLKELGTMDVPGMVANEADTAAMARRIGLVSVPVVAAVEGYALGGGFILAASCDLVVTGADARWSLPEVPNGWLPPWGLQALVARVGPVNARRLVWGFETLDGEEARRLGVADYCVPSGEAASHAATLAARIAALPAPAVRSTKEFFQQAISVQAEAWDAAAGRIFADNCAHETARATLARFAAKV</sequence>
<reference evidence="1" key="1">
    <citation type="journal article" date="2014" name="Int. J. Syst. Evol. Microbiol.">
        <title>Complete genome sequence of Corynebacterium casei LMG S-19264T (=DSM 44701T), isolated from a smear-ripened cheese.</title>
        <authorList>
            <consortium name="US DOE Joint Genome Institute (JGI-PGF)"/>
            <person name="Walter F."/>
            <person name="Albersmeier A."/>
            <person name="Kalinowski J."/>
            <person name="Ruckert C."/>
        </authorList>
    </citation>
    <scope>NUCLEOTIDE SEQUENCE</scope>
    <source>
        <strain evidence="1">CCM 7684</strain>
    </source>
</reference>
<dbReference type="Pfam" id="PF00378">
    <property type="entry name" value="ECH_1"/>
    <property type="match status" value="1"/>
</dbReference>